<dbReference type="InterPro" id="IPR001356">
    <property type="entry name" value="HD"/>
</dbReference>
<dbReference type="SUPFAM" id="SSF46689">
    <property type="entry name" value="Homeodomain-like"/>
    <property type="match status" value="1"/>
</dbReference>
<dbReference type="Pfam" id="PF00046">
    <property type="entry name" value="Homeodomain"/>
    <property type="match status" value="1"/>
</dbReference>
<dbReference type="Proteomes" id="UP000248483">
    <property type="component" value="Unplaced"/>
</dbReference>
<dbReference type="AlphaFoldDB" id="A0A2Y9MIH2"/>
<evidence type="ECO:0000313" key="16">
    <source>
        <dbReference type="Proteomes" id="UP000248483"/>
    </source>
</evidence>
<proteinExistence type="inferred from homology"/>
<dbReference type="GO" id="GO:0007409">
    <property type="term" value="P:axonogenesis"/>
    <property type="evidence" value="ECO:0007669"/>
    <property type="project" value="Ensembl"/>
</dbReference>
<dbReference type="FunFam" id="1.10.10.60:FF:000131">
    <property type="entry name" value="Ventral anterior homeobox 2"/>
    <property type="match status" value="1"/>
</dbReference>
<evidence type="ECO:0000256" key="1">
    <source>
        <dbReference type="ARBA" id="ARBA00004123"/>
    </source>
</evidence>
<keyword evidence="3" id="KW-0217">Developmental protein</keyword>
<dbReference type="CDD" id="cd00086">
    <property type="entry name" value="homeodomain"/>
    <property type="match status" value="1"/>
</dbReference>
<keyword evidence="6 12" id="KW-0238">DNA-binding</keyword>
<dbReference type="SMART" id="SM00389">
    <property type="entry name" value="HOX"/>
    <property type="match status" value="1"/>
</dbReference>
<dbReference type="GO" id="GO:0005634">
    <property type="term" value="C:nucleus"/>
    <property type="evidence" value="ECO:0007669"/>
    <property type="project" value="UniProtKB-SubCell"/>
</dbReference>
<dbReference type="CTD" id="25806"/>
<dbReference type="GO" id="GO:0060041">
    <property type="term" value="P:retina development in camera-type eye"/>
    <property type="evidence" value="ECO:0007669"/>
    <property type="project" value="Ensembl"/>
</dbReference>
<gene>
    <name evidence="17" type="primary">VAX2</name>
</gene>
<evidence type="ECO:0000256" key="6">
    <source>
        <dbReference type="ARBA" id="ARBA00023125"/>
    </source>
</evidence>
<dbReference type="GO" id="GO:0030900">
    <property type="term" value="P:forebrain development"/>
    <property type="evidence" value="ECO:0007669"/>
    <property type="project" value="Ensembl"/>
</dbReference>
<evidence type="ECO:0000256" key="9">
    <source>
        <dbReference type="ARBA" id="ARBA00023242"/>
    </source>
</evidence>
<feature type="compositionally biased region" description="Low complexity" evidence="14">
    <location>
        <begin position="191"/>
        <end position="201"/>
    </location>
</feature>
<sequence>MGDGGAECDRGTSRRESRSRRGGDRGGAEDSSADACGRSPKETAGTSASSPAGSRESGADSDGQPGLGEADHCRRILVRDAKGTIREIVLPKGLDLDRPKRSRTSFTAEQLYRLEMEFQRCQYVVGRERTELARQLNLSETQVKVWFQNRRTKQKKDQSRDLEKRASSSASKAFATPDILRLLERGRLLSPPSAPSLLTLTPGPPRLPASHRGASLGDPRNSSPHLTPLTSASASPPLPPHPPALCFCTVPLLDLPAGYELGSSAFEPYSRLDGRVGSPGGGKKASA</sequence>
<dbReference type="PROSITE" id="PS00027">
    <property type="entry name" value="HOMEOBOX_1"/>
    <property type="match status" value="1"/>
</dbReference>
<keyword evidence="9 12" id="KW-0539">Nucleus</keyword>
<evidence type="ECO:0000256" key="11">
    <source>
        <dbReference type="ARBA" id="ARBA00072821"/>
    </source>
</evidence>
<dbReference type="GO" id="GO:0009950">
    <property type="term" value="P:dorsal/ventral axis specification"/>
    <property type="evidence" value="ECO:0007669"/>
    <property type="project" value="Ensembl"/>
</dbReference>
<dbReference type="RefSeq" id="XP_022416983.1">
    <property type="nucleotide sequence ID" value="XM_022561275.1"/>
</dbReference>
<evidence type="ECO:0000256" key="7">
    <source>
        <dbReference type="ARBA" id="ARBA00023155"/>
    </source>
</evidence>
<dbReference type="PRINTS" id="PR00031">
    <property type="entry name" value="HTHREPRESSR"/>
</dbReference>
<dbReference type="STRING" id="9749.A0A2Y9MIH2"/>
<dbReference type="GO" id="GO:0016055">
    <property type="term" value="P:Wnt signaling pathway"/>
    <property type="evidence" value="ECO:0007669"/>
    <property type="project" value="UniProtKB-KW"/>
</dbReference>
<dbReference type="PROSITE" id="PS50071">
    <property type="entry name" value="HOMEOBOX_2"/>
    <property type="match status" value="1"/>
</dbReference>
<dbReference type="GO" id="GO:0048048">
    <property type="term" value="P:embryonic eye morphogenesis"/>
    <property type="evidence" value="ECO:0007669"/>
    <property type="project" value="Ensembl"/>
</dbReference>
<dbReference type="PANTHER" id="PTHR24339">
    <property type="entry name" value="HOMEOBOX PROTEIN EMX-RELATED"/>
    <property type="match status" value="1"/>
</dbReference>
<dbReference type="GO" id="GO:0001227">
    <property type="term" value="F:DNA-binding transcription repressor activity, RNA polymerase II-specific"/>
    <property type="evidence" value="ECO:0007669"/>
    <property type="project" value="Ensembl"/>
</dbReference>
<keyword evidence="16" id="KW-1185">Reference proteome</keyword>
<feature type="DNA-binding region" description="Homeobox" evidence="12">
    <location>
        <begin position="99"/>
        <end position="158"/>
    </location>
</feature>
<keyword evidence="4" id="KW-0879">Wnt signaling pathway</keyword>
<dbReference type="Gene3D" id="1.10.10.60">
    <property type="entry name" value="Homeodomain-like"/>
    <property type="match status" value="1"/>
</dbReference>
<keyword evidence="8" id="KW-0804">Transcription</keyword>
<evidence type="ECO:0000313" key="17">
    <source>
        <dbReference type="RefSeq" id="XP_022416983.1"/>
    </source>
</evidence>
<evidence type="ECO:0000256" key="13">
    <source>
        <dbReference type="RuleBase" id="RU000682"/>
    </source>
</evidence>
<dbReference type="InterPro" id="IPR020479">
    <property type="entry name" value="HD_metazoa"/>
</dbReference>
<comment type="similarity">
    <text evidence="2">Belongs to the EMX homeobox family.</text>
</comment>
<dbReference type="InterPro" id="IPR050877">
    <property type="entry name" value="EMX-VAX-Noto_Homeobox_TFs"/>
</dbReference>
<dbReference type="PRINTS" id="PR00024">
    <property type="entry name" value="HOMEOBOX"/>
</dbReference>
<evidence type="ECO:0000256" key="2">
    <source>
        <dbReference type="ARBA" id="ARBA00007397"/>
    </source>
</evidence>
<dbReference type="InParanoid" id="A0A2Y9MIH2"/>
<name>A0A2Y9MIH2_DELLE</name>
<evidence type="ECO:0000256" key="12">
    <source>
        <dbReference type="PROSITE-ProRule" id="PRU00108"/>
    </source>
</evidence>
<protein>
    <recommendedName>
        <fullName evidence="11">Ventral anterior homeobox 2</fullName>
    </recommendedName>
</protein>
<dbReference type="KEGG" id="dle:111167903"/>
<dbReference type="PANTHER" id="PTHR24339:SF34">
    <property type="entry name" value="VENTRAL ANTERIOR HOMEOBOX 2"/>
    <property type="match status" value="1"/>
</dbReference>
<evidence type="ECO:0000256" key="4">
    <source>
        <dbReference type="ARBA" id="ARBA00022687"/>
    </source>
</evidence>
<evidence type="ECO:0000256" key="14">
    <source>
        <dbReference type="SAM" id="MobiDB-lite"/>
    </source>
</evidence>
<evidence type="ECO:0000256" key="8">
    <source>
        <dbReference type="ARBA" id="ARBA00023163"/>
    </source>
</evidence>
<dbReference type="GO" id="GO:0000978">
    <property type="term" value="F:RNA polymerase II cis-regulatory region sequence-specific DNA binding"/>
    <property type="evidence" value="ECO:0007669"/>
    <property type="project" value="TreeGrafter"/>
</dbReference>
<dbReference type="GO" id="GO:0031490">
    <property type="term" value="F:chromatin DNA binding"/>
    <property type="evidence" value="ECO:0007669"/>
    <property type="project" value="Ensembl"/>
</dbReference>
<feature type="domain" description="Homeobox" evidence="15">
    <location>
        <begin position="97"/>
        <end position="157"/>
    </location>
</feature>
<evidence type="ECO:0000256" key="3">
    <source>
        <dbReference type="ARBA" id="ARBA00022473"/>
    </source>
</evidence>
<feature type="compositionally biased region" description="Low complexity" evidence="14">
    <location>
        <begin position="226"/>
        <end position="235"/>
    </location>
</feature>
<dbReference type="InterPro" id="IPR017970">
    <property type="entry name" value="Homeobox_CS"/>
</dbReference>
<reference evidence="17" key="1">
    <citation type="submission" date="2025-08" db="UniProtKB">
        <authorList>
            <consortium name="RefSeq"/>
        </authorList>
    </citation>
    <scope>IDENTIFICATION</scope>
    <source>
        <tissue evidence="17">Blood</tissue>
    </source>
</reference>
<evidence type="ECO:0000256" key="5">
    <source>
        <dbReference type="ARBA" id="ARBA00023015"/>
    </source>
</evidence>
<feature type="region of interest" description="Disordered" evidence="14">
    <location>
        <begin position="1"/>
        <end position="72"/>
    </location>
</feature>
<feature type="compositionally biased region" description="Low complexity" evidence="14">
    <location>
        <begin position="43"/>
        <end position="54"/>
    </location>
</feature>
<organism evidence="16 17">
    <name type="scientific">Delphinapterus leucas</name>
    <name type="common">Beluga whale</name>
    <dbReference type="NCBI Taxonomy" id="9749"/>
    <lineage>
        <taxon>Eukaryota</taxon>
        <taxon>Metazoa</taxon>
        <taxon>Chordata</taxon>
        <taxon>Craniata</taxon>
        <taxon>Vertebrata</taxon>
        <taxon>Euteleostomi</taxon>
        <taxon>Mammalia</taxon>
        <taxon>Eutheria</taxon>
        <taxon>Laurasiatheria</taxon>
        <taxon>Artiodactyla</taxon>
        <taxon>Whippomorpha</taxon>
        <taxon>Cetacea</taxon>
        <taxon>Odontoceti</taxon>
        <taxon>Monodontidae</taxon>
        <taxon>Delphinapterus</taxon>
    </lineage>
</organism>
<dbReference type="InterPro" id="IPR000047">
    <property type="entry name" value="HTH_motif"/>
</dbReference>
<feature type="compositionally biased region" description="Basic and acidic residues" evidence="14">
    <location>
        <begin position="7"/>
        <end position="28"/>
    </location>
</feature>
<dbReference type="GO" id="GO:0001162">
    <property type="term" value="F:RNA polymerase II intronic transcription regulatory region sequence-specific DNA binding"/>
    <property type="evidence" value="ECO:0007669"/>
    <property type="project" value="Ensembl"/>
</dbReference>
<comment type="subcellular location">
    <subcellularLocation>
        <location evidence="1 12 13">Nucleus</location>
    </subcellularLocation>
</comment>
<evidence type="ECO:0000256" key="10">
    <source>
        <dbReference type="ARBA" id="ARBA00058030"/>
    </source>
</evidence>
<dbReference type="InterPro" id="IPR009057">
    <property type="entry name" value="Homeodomain-like_sf"/>
</dbReference>
<dbReference type="GeneID" id="111167903"/>
<comment type="function">
    <text evidence="10">Transcription factor that may function in dorsoventral specification of the forebrain. Regulates the expression of Wnt signaling antagonists including the expression of a truncated TCF7L2 isoform that cannot bind CTNNB1 and acts therefore as a potent dominant-negative Wnt antagonist. Plays a crucial role in eye development and, in particular, in the specification of the ventral optic vesicle. May be a regulator of axial polarization in the retina.</text>
</comment>
<keyword evidence="7 12" id="KW-0371">Homeobox</keyword>
<feature type="region of interest" description="Disordered" evidence="14">
    <location>
        <begin position="191"/>
        <end position="237"/>
    </location>
</feature>
<evidence type="ECO:0000259" key="15">
    <source>
        <dbReference type="PROSITE" id="PS50071"/>
    </source>
</evidence>
<dbReference type="GO" id="GO:0005737">
    <property type="term" value="C:cytoplasm"/>
    <property type="evidence" value="ECO:0007669"/>
    <property type="project" value="Ensembl"/>
</dbReference>
<dbReference type="FunCoup" id="A0A2Y9MIH2">
    <property type="interactions" value="67"/>
</dbReference>
<keyword evidence="5" id="KW-0805">Transcription regulation</keyword>
<accession>A0A2Y9MIH2</accession>